<evidence type="ECO:0000256" key="4">
    <source>
        <dbReference type="ARBA" id="ARBA00022679"/>
    </source>
</evidence>
<dbReference type="GO" id="GO:0016020">
    <property type="term" value="C:membrane"/>
    <property type="evidence" value="ECO:0007669"/>
    <property type="project" value="InterPro"/>
</dbReference>
<dbReference type="RefSeq" id="WP_048315374.1">
    <property type="nucleotide sequence ID" value="NZ_LFJV01000030.1"/>
</dbReference>
<evidence type="ECO:0000256" key="9">
    <source>
        <dbReference type="ARBA" id="ARBA00022989"/>
    </source>
</evidence>
<dbReference type="InterPro" id="IPR043538">
    <property type="entry name" value="XYLT"/>
</dbReference>
<gene>
    <name evidence="15" type="ORF">ACM15_10490</name>
</gene>
<evidence type="ECO:0000256" key="10">
    <source>
        <dbReference type="ARBA" id="ARBA00023034"/>
    </source>
</evidence>
<dbReference type="GO" id="GO:0050650">
    <property type="term" value="P:chondroitin sulfate proteoglycan biosynthetic process"/>
    <property type="evidence" value="ECO:0007669"/>
    <property type="project" value="TreeGrafter"/>
</dbReference>
<evidence type="ECO:0000313" key="15">
    <source>
        <dbReference type="EMBL" id="KMM33725.1"/>
    </source>
</evidence>
<keyword evidence="5" id="KW-0812">Transmembrane</keyword>
<keyword evidence="9" id="KW-1133">Transmembrane helix</keyword>
<dbReference type="GO" id="GO:0030158">
    <property type="term" value="F:protein xylosyltransferase activity"/>
    <property type="evidence" value="ECO:0007669"/>
    <property type="project" value="InterPro"/>
</dbReference>
<dbReference type="GO" id="GO:0015012">
    <property type="term" value="P:heparan sulfate proteoglycan biosynthetic process"/>
    <property type="evidence" value="ECO:0007669"/>
    <property type="project" value="TreeGrafter"/>
</dbReference>
<keyword evidence="4" id="KW-0808">Transferase</keyword>
<evidence type="ECO:0000256" key="7">
    <source>
        <dbReference type="ARBA" id="ARBA00022824"/>
    </source>
</evidence>
<comment type="subcellular location">
    <subcellularLocation>
        <location evidence="2">Endoplasmic reticulum membrane</location>
        <topology evidence="2">Single-pass type II membrane protein</topology>
    </subcellularLocation>
    <subcellularLocation>
        <location evidence="1">Golgi apparatus membrane</location>
        <topology evidence="1">Single-pass type II membrane protein</topology>
    </subcellularLocation>
</comment>
<proteinExistence type="predicted"/>
<keyword evidence="6" id="KW-0479">Metal-binding</keyword>
<reference evidence="15 16" key="1">
    <citation type="submission" date="2015-06" db="EMBL/GenBank/DDBJ databases">
        <title>Draft Genome Sequence of Parabacteroides goldsteinii with Putative Novel Metallo-Beta-Lactamases Isolated from a Blood Culture from a Human Patient.</title>
        <authorList>
            <person name="Krogh T.J."/>
            <person name="Agergaard C.N."/>
            <person name="Moller-Jensen J."/>
            <person name="Justesen U.S."/>
        </authorList>
    </citation>
    <scope>NUCLEOTIDE SEQUENCE [LARGE SCALE GENOMIC DNA]</scope>
    <source>
        <strain evidence="15 16">910340</strain>
    </source>
</reference>
<dbReference type="PATRIC" id="fig|328812.4.peg.2774"/>
<evidence type="ECO:0000256" key="12">
    <source>
        <dbReference type="ARBA" id="ARBA00023157"/>
    </source>
</evidence>
<accession>A0A0J6CKF9</accession>
<dbReference type="GO" id="GO:0046872">
    <property type="term" value="F:metal ion binding"/>
    <property type="evidence" value="ECO:0007669"/>
    <property type="project" value="UniProtKB-KW"/>
</dbReference>
<evidence type="ECO:0000256" key="1">
    <source>
        <dbReference type="ARBA" id="ARBA00004323"/>
    </source>
</evidence>
<evidence type="ECO:0000313" key="16">
    <source>
        <dbReference type="Proteomes" id="UP000036166"/>
    </source>
</evidence>
<evidence type="ECO:0000256" key="5">
    <source>
        <dbReference type="ARBA" id="ARBA00022692"/>
    </source>
</evidence>
<dbReference type="Proteomes" id="UP000036166">
    <property type="component" value="Unassembled WGS sequence"/>
</dbReference>
<evidence type="ECO:0000256" key="11">
    <source>
        <dbReference type="ARBA" id="ARBA00023136"/>
    </source>
</evidence>
<evidence type="ECO:0000256" key="6">
    <source>
        <dbReference type="ARBA" id="ARBA00022723"/>
    </source>
</evidence>
<keyword evidence="12" id="KW-1015">Disulfide bond</keyword>
<dbReference type="PANTHER" id="PTHR46025">
    <property type="entry name" value="XYLOSYLTRANSFERASE OXT"/>
    <property type="match status" value="1"/>
</dbReference>
<dbReference type="EMBL" id="LFJV01000030">
    <property type="protein sequence ID" value="KMM33725.1"/>
    <property type="molecule type" value="Genomic_DNA"/>
</dbReference>
<keyword evidence="7" id="KW-0256">Endoplasmic reticulum</keyword>
<keyword evidence="13" id="KW-0325">Glycoprotein</keyword>
<dbReference type="PANTHER" id="PTHR46025:SF3">
    <property type="entry name" value="XYLOSYLTRANSFERASE OXT"/>
    <property type="match status" value="1"/>
</dbReference>
<keyword evidence="10" id="KW-0333">Golgi apparatus</keyword>
<sequence>MKFAYLILCHKNPSQLADLINTLQDGSNYFFVHVDNKVDIVPFVKKEYFIPDHVFFCNERVKVSWGGFSQIEATMSLIRLFVKTGVKVDYVHLLSGQDFPLKNNSVINDFFERHNGLNFINYFPMPYQNWSGNEGMDRLTYKWLIDESGYERACFLVEVQKQRGMTRIYPPGFEPYGGSQWWSLTDDCVRFIEQNCVSGTSLYDFYRNTYIPDEMFFQTILMNSFFKKSLCNDNLRYIDWEKGPEYPHVLRFDDFPLLESSPCLYARKFDDTIDIEVRTALKSEILV</sequence>
<name>A0A0J6CKF9_9BACT</name>
<evidence type="ECO:0000256" key="3">
    <source>
        <dbReference type="ARBA" id="ARBA00022676"/>
    </source>
</evidence>
<dbReference type="AlphaFoldDB" id="A0A0J6CKF9"/>
<protein>
    <recommendedName>
        <fullName evidence="14">Peptide O-xylosyltransferase</fullName>
    </recommendedName>
</protein>
<comment type="caution">
    <text evidence="15">The sequence shown here is derived from an EMBL/GenBank/DDBJ whole genome shotgun (WGS) entry which is preliminary data.</text>
</comment>
<dbReference type="Pfam" id="PF02485">
    <property type="entry name" value="Branch"/>
    <property type="match status" value="1"/>
</dbReference>
<evidence type="ECO:0000256" key="13">
    <source>
        <dbReference type="ARBA" id="ARBA00023180"/>
    </source>
</evidence>
<organism evidence="15 16">
    <name type="scientific">Parabacteroides goldsteinii</name>
    <dbReference type="NCBI Taxonomy" id="328812"/>
    <lineage>
        <taxon>Bacteria</taxon>
        <taxon>Pseudomonadati</taxon>
        <taxon>Bacteroidota</taxon>
        <taxon>Bacteroidia</taxon>
        <taxon>Bacteroidales</taxon>
        <taxon>Tannerellaceae</taxon>
        <taxon>Parabacteroides</taxon>
    </lineage>
</organism>
<dbReference type="InterPro" id="IPR003406">
    <property type="entry name" value="Glyco_trans_14"/>
</dbReference>
<keyword evidence="8" id="KW-0735">Signal-anchor</keyword>
<evidence type="ECO:0000256" key="2">
    <source>
        <dbReference type="ARBA" id="ARBA00004648"/>
    </source>
</evidence>
<keyword evidence="11" id="KW-0472">Membrane</keyword>
<evidence type="ECO:0000256" key="14">
    <source>
        <dbReference type="ARBA" id="ARBA00042865"/>
    </source>
</evidence>
<evidence type="ECO:0000256" key="8">
    <source>
        <dbReference type="ARBA" id="ARBA00022968"/>
    </source>
</evidence>
<keyword evidence="3" id="KW-0328">Glycosyltransferase</keyword>